<dbReference type="GO" id="GO:0016757">
    <property type="term" value="F:glycosyltransferase activity"/>
    <property type="evidence" value="ECO:0007669"/>
    <property type="project" value="TreeGrafter"/>
</dbReference>
<evidence type="ECO:0000313" key="2">
    <source>
        <dbReference type="EMBL" id="GAN76376.1"/>
    </source>
</evidence>
<proteinExistence type="predicted"/>
<gene>
    <name evidence="2" type="ORF">Asru_0087_05</name>
</gene>
<accession>A0A0D6P4V6</accession>
<dbReference type="Gene3D" id="3.40.50.2000">
    <property type="entry name" value="Glycogen Phosphorylase B"/>
    <property type="match status" value="2"/>
</dbReference>
<protein>
    <submittedName>
        <fullName evidence="2">Glycosyl transferase</fullName>
    </submittedName>
</protein>
<dbReference type="Pfam" id="PF13692">
    <property type="entry name" value="Glyco_trans_1_4"/>
    <property type="match status" value="2"/>
</dbReference>
<dbReference type="PANTHER" id="PTHR46401">
    <property type="entry name" value="GLYCOSYLTRANSFERASE WBBK-RELATED"/>
    <property type="match status" value="1"/>
</dbReference>
<dbReference type="Proteomes" id="UP000032680">
    <property type="component" value="Unassembled WGS sequence"/>
</dbReference>
<organism evidence="2 3">
    <name type="scientific">Acidisphaera rubrifaciens HS-AP3</name>
    <dbReference type="NCBI Taxonomy" id="1231350"/>
    <lineage>
        <taxon>Bacteria</taxon>
        <taxon>Pseudomonadati</taxon>
        <taxon>Pseudomonadota</taxon>
        <taxon>Alphaproteobacteria</taxon>
        <taxon>Acetobacterales</taxon>
        <taxon>Acetobacteraceae</taxon>
        <taxon>Acidisphaera</taxon>
    </lineage>
</organism>
<evidence type="ECO:0000313" key="3">
    <source>
        <dbReference type="Proteomes" id="UP000032680"/>
    </source>
</evidence>
<evidence type="ECO:0000256" key="1">
    <source>
        <dbReference type="ARBA" id="ARBA00022679"/>
    </source>
</evidence>
<comment type="caution">
    <text evidence="2">The sequence shown here is derived from an EMBL/GenBank/DDBJ whole genome shotgun (WGS) entry which is preliminary data.</text>
</comment>
<dbReference type="GO" id="GO:0009103">
    <property type="term" value="P:lipopolysaccharide biosynthetic process"/>
    <property type="evidence" value="ECO:0007669"/>
    <property type="project" value="TreeGrafter"/>
</dbReference>
<dbReference type="AlphaFoldDB" id="A0A0D6P4V6"/>
<sequence>MRFRERGIGQHVAAVLAGKASVDMPAMRLIGVIDPALPPLGDAYVGLFDAVSATFYTGAVPAALISPSPMTHSSLPLARALRRSPFSAAIVYDFIPIDHQARYLADPTDATAYLARLAWLKDHDFFLPISAHTASRLQVLLGVRDDRMAVTGVGLRKAMLPTTVPAGGGALPPYILACGGDDWRKNIEAPVAAHARSARLAAEGIRLVVAGRYPAEREGELRRLHAGLMGRPELLTFSGHLSDPALRSLYADAMACVVPSRVEGFSVPVIEAAANGTPVLAADGEAHAELLPDPRDRFAPDDVTALQLALESLAADPATRAAARGRQEGLASRFALNAVAARFWAPIAAGLAASAHRGLRMPAVARNARPRIAFLTPLPPDASGVADYSAACLPALTHRANVHVFTSTTRPSVPDGLAARPTAIGPVALLSRHFDAAVCVVGNSGLHRGIVDQLLSWGGAVIAHDARMLDFYVHVYGYDRACAQASAELGRPVSRADIDEWLAHPGRLPTLFLDEIAHAARPLIVHSQPTATRLVARGLPPPVVLPFSPYRVLPNASLSSAARLAARRQLGLPENEVVIATFGAVSADRAPEDLLWALETLRAWGVAARLVYVGAADRATEAYIQNVATSIGVAPYVMFTSRGVSDAVYRLWLAAADLGVQLRTYQLGGLSGALLDCMAAGLPTVTTAHLAAAMDAPHWVRAVPDSISAVLVAEALMALIDAGAHFDRNLPARAALLRERNFDRYADGLLTALGCAA</sequence>
<keyword evidence="3" id="KW-1185">Reference proteome</keyword>
<dbReference type="SUPFAM" id="SSF53756">
    <property type="entry name" value="UDP-Glycosyltransferase/glycogen phosphorylase"/>
    <property type="match status" value="2"/>
</dbReference>
<name>A0A0D6P4V6_9PROT</name>
<keyword evidence="1 2" id="KW-0808">Transferase</keyword>
<reference evidence="2 3" key="1">
    <citation type="submission" date="2012-11" db="EMBL/GenBank/DDBJ databases">
        <title>Whole genome sequence of Acidisphaera rubrifaciens HS-AP3.</title>
        <authorList>
            <person name="Azuma Y."/>
            <person name="Higashiura N."/>
            <person name="Hirakawa H."/>
            <person name="Matsushita K."/>
        </authorList>
    </citation>
    <scope>NUCLEOTIDE SEQUENCE [LARGE SCALE GENOMIC DNA]</scope>
    <source>
        <strain evidence="2 3">HS-AP3</strain>
    </source>
</reference>
<dbReference type="PANTHER" id="PTHR46401:SF2">
    <property type="entry name" value="GLYCOSYLTRANSFERASE WBBK-RELATED"/>
    <property type="match status" value="1"/>
</dbReference>
<dbReference type="EMBL" id="BANB01000087">
    <property type="protein sequence ID" value="GAN76376.1"/>
    <property type="molecule type" value="Genomic_DNA"/>
</dbReference>